<sequence length="149" mass="16791">MAILQIVGCRRGRPTERLLAAVFSLIDGRQWTDGAPHRPLVCSPVRTDAWWLPTSQVDSPEDNSPPRDSRAKLCGRTRRMPEPKVRGRPIKKHSKIYFLLPRCLRSPNLPCGFAVVCLRCLRAYGEPSDIKQRQSLVKANDPPFCKSGT</sequence>
<dbReference type="EMBL" id="JBBPHU010000009">
    <property type="protein sequence ID" value="KAK7513853.1"/>
    <property type="molecule type" value="Genomic_DNA"/>
</dbReference>
<proteinExistence type="predicted"/>
<dbReference type="Proteomes" id="UP001363622">
    <property type="component" value="Unassembled WGS sequence"/>
</dbReference>
<organism evidence="2 3">
    <name type="scientific">Phyllosticta citriasiana</name>
    <dbReference type="NCBI Taxonomy" id="595635"/>
    <lineage>
        <taxon>Eukaryota</taxon>
        <taxon>Fungi</taxon>
        <taxon>Dikarya</taxon>
        <taxon>Ascomycota</taxon>
        <taxon>Pezizomycotina</taxon>
        <taxon>Dothideomycetes</taxon>
        <taxon>Dothideomycetes incertae sedis</taxon>
        <taxon>Botryosphaeriales</taxon>
        <taxon>Phyllostictaceae</taxon>
        <taxon>Phyllosticta</taxon>
    </lineage>
</organism>
<name>A0ABR1KKN1_9PEZI</name>
<evidence type="ECO:0000256" key="1">
    <source>
        <dbReference type="SAM" id="MobiDB-lite"/>
    </source>
</evidence>
<protein>
    <submittedName>
        <fullName evidence="2">Uncharacterized protein</fullName>
    </submittedName>
</protein>
<keyword evidence="3" id="KW-1185">Reference proteome</keyword>
<feature type="region of interest" description="Disordered" evidence="1">
    <location>
        <begin position="54"/>
        <end position="86"/>
    </location>
</feature>
<gene>
    <name evidence="2" type="ORF">IWZ03DRAFT_383192</name>
</gene>
<evidence type="ECO:0000313" key="3">
    <source>
        <dbReference type="Proteomes" id="UP001363622"/>
    </source>
</evidence>
<evidence type="ECO:0000313" key="2">
    <source>
        <dbReference type="EMBL" id="KAK7513853.1"/>
    </source>
</evidence>
<accession>A0ABR1KKN1</accession>
<reference evidence="2 3" key="1">
    <citation type="submission" date="2024-04" db="EMBL/GenBank/DDBJ databases">
        <title>Phyllosticta paracitricarpa is synonymous to the EU quarantine fungus P. citricarpa based on phylogenomic analyses.</title>
        <authorList>
            <consortium name="Lawrence Berkeley National Laboratory"/>
            <person name="Van Ingen-Buijs V.A."/>
            <person name="Van Westerhoven A.C."/>
            <person name="Haridas S."/>
            <person name="Skiadas P."/>
            <person name="Martin F."/>
            <person name="Groenewald J.Z."/>
            <person name="Crous P.W."/>
            <person name="Seidl M.F."/>
        </authorList>
    </citation>
    <scope>NUCLEOTIDE SEQUENCE [LARGE SCALE GENOMIC DNA]</scope>
    <source>
        <strain evidence="2 3">CBS 123371</strain>
    </source>
</reference>
<comment type="caution">
    <text evidence="2">The sequence shown here is derived from an EMBL/GenBank/DDBJ whole genome shotgun (WGS) entry which is preliminary data.</text>
</comment>